<feature type="domain" description="ABC transporter substrate-binding protein PnrA-like" evidence="3">
    <location>
        <begin position="30"/>
        <end position="313"/>
    </location>
</feature>
<dbReference type="CDD" id="cd19963">
    <property type="entry name" value="PBP1_BMP-like"/>
    <property type="match status" value="1"/>
</dbReference>
<dbReference type="AlphaFoldDB" id="A0A3P3XG04"/>
<sequence>MRKIVLGLIAILMLVSLVLPATAQAKKPLKVAFVYIGPPGDLGWTYEHERGRLAAQKYFGDKIETKYIENVPEGPDAERVIRQYAIQGYDVIFTTSFGYMDPTYAVAQEFPKVIFEHCSGYKTAPNMATYFGRIEEARYLTGIIAGRMTKSNKIGYVAAFPIPEVVRGINGFTLGVRSVNPNAKVQVVWTNTWYDPVKEREAAVALLDAGCDIIAQHQDTTEPQKAAQERGKLSIGYDSDMGKFVGDTVLASAVWNWETYYIATIQNILNGTWKTHEFWGGLKDNIAKLSDLSPRVPANVRKEVEDAQKKILSGWKIFSGPIKDQSGKVVYKAGEVVPDDKQLSMDWFVEGVVGKVQ</sequence>
<keyword evidence="1 2" id="KW-0732">Signal</keyword>
<dbReference type="Gene3D" id="3.40.50.2300">
    <property type="match status" value="2"/>
</dbReference>
<evidence type="ECO:0000256" key="1">
    <source>
        <dbReference type="ARBA" id="ARBA00022729"/>
    </source>
</evidence>
<evidence type="ECO:0000313" key="4">
    <source>
        <dbReference type="EMBL" id="SLM10584.1"/>
    </source>
</evidence>
<feature type="signal peptide" evidence="2">
    <location>
        <begin position="1"/>
        <end position="23"/>
    </location>
</feature>
<dbReference type="EMBL" id="FWDM01000007">
    <property type="protein sequence ID" value="SLM10584.1"/>
    <property type="molecule type" value="Genomic_DNA"/>
</dbReference>
<feature type="chain" id="PRO_5018080609" evidence="2">
    <location>
        <begin position="24"/>
        <end position="357"/>
    </location>
</feature>
<accession>A0A3P3XG04</accession>
<evidence type="ECO:0000259" key="3">
    <source>
        <dbReference type="Pfam" id="PF02608"/>
    </source>
</evidence>
<dbReference type="GO" id="GO:0005886">
    <property type="term" value="C:plasma membrane"/>
    <property type="evidence" value="ECO:0007669"/>
    <property type="project" value="InterPro"/>
</dbReference>
<proteinExistence type="predicted"/>
<name>A0A3P3XG04_9SPIR</name>
<dbReference type="InterPro" id="IPR003760">
    <property type="entry name" value="PnrA-like"/>
</dbReference>
<dbReference type="Pfam" id="PF02608">
    <property type="entry name" value="Bmp"/>
    <property type="match status" value="1"/>
</dbReference>
<dbReference type="InterPro" id="IPR052910">
    <property type="entry name" value="ABC-Purine-Binding"/>
</dbReference>
<gene>
    <name evidence="4" type="ORF">SPIROBIBN47_150059</name>
</gene>
<dbReference type="PANTHER" id="PTHR43208:SF1">
    <property type="entry name" value="ABC TRANSPORTER SUBSTRATE-BINDING PROTEIN"/>
    <property type="match status" value="1"/>
</dbReference>
<organism evidence="4">
    <name type="scientific">uncultured spirochete</name>
    <dbReference type="NCBI Taxonomy" id="156406"/>
    <lineage>
        <taxon>Bacteria</taxon>
        <taxon>Pseudomonadati</taxon>
        <taxon>Spirochaetota</taxon>
        <taxon>Spirochaetia</taxon>
        <taxon>Spirochaetales</taxon>
        <taxon>environmental samples</taxon>
    </lineage>
</organism>
<reference evidence="4" key="1">
    <citation type="submission" date="2017-02" db="EMBL/GenBank/DDBJ databases">
        <authorList>
            <person name="Regsiter A."/>
            <person name="William W."/>
        </authorList>
    </citation>
    <scope>NUCLEOTIDE SEQUENCE</scope>
    <source>
        <strain evidence="4">Bib</strain>
    </source>
</reference>
<dbReference type="PANTHER" id="PTHR43208">
    <property type="entry name" value="ABC TRANSPORTER SUBSTRATE-BINDING PROTEIN"/>
    <property type="match status" value="1"/>
</dbReference>
<evidence type="ECO:0000256" key="2">
    <source>
        <dbReference type="SAM" id="SignalP"/>
    </source>
</evidence>
<protein>
    <submittedName>
        <fullName evidence="4">Purine-binding protein BAB2_0673</fullName>
    </submittedName>
</protein>